<gene>
    <name evidence="1" type="ORF">M8C21_029267</name>
</gene>
<dbReference type="EMBL" id="JAMZMK010007079">
    <property type="protein sequence ID" value="KAI7745960.1"/>
    <property type="molecule type" value="Genomic_DNA"/>
</dbReference>
<evidence type="ECO:0000313" key="1">
    <source>
        <dbReference type="EMBL" id="KAI7745960.1"/>
    </source>
</evidence>
<sequence length="138" mass="15515">MFNVKNKYMSSSVATDVMKLMMEAFAAPAHLHFQIESTMRLGLLRKFTIRCCLMGGINMDMERGAASMQPRRMKQGSFSLDRALDHEPDMAILLKVFATYVDESGGEFEELYDGRCALYDYGGVVLVYVPTCFIGSLN</sequence>
<proteinExistence type="predicted"/>
<reference evidence="1" key="1">
    <citation type="submission" date="2022-06" db="EMBL/GenBank/DDBJ databases">
        <title>Uncovering the hologenomic basis of an extraordinary plant invasion.</title>
        <authorList>
            <person name="Bieker V.C."/>
            <person name="Martin M.D."/>
            <person name="Gilbert T."/>
            <person name="Hodgins K."/>
            <person name="Battlay P."/>
            <person name="Petersen B."/>
            <person name="Wilson J."/>
        </authorList>
    </citation>
    <scope>NUCLEOTIDE SEQUENCE</scope>
    <source>
        <strain evidence="1">AA19_3_7</strain>
        <tissue evidence="1">Leaf</tissue>
    </source>
</reference>
<protein>
    <submittedName>
        <fullName evidence="1">Uncharacterized protein</fullName>
    </submittedName>
</protein>
<dbReference type="AlphaFoldDB" id="A0AAD5GK72"/>
<comment type="caution">
    <text evidence="1">The sequence shown here is derived from an EMBL/GenBank/DDBJ whole genome shotgun (WGS) entry which is preliminary data.</text>
</comment>
<keyword evidence="2" id="KW-1185">Reference proteome</keyword>
<accession>A0AAD5GK72</accession>
<organism evidence="1 2">
    <name type="scientific">Ambrosia artemisiifolia</name>
    <name type="common">Common ragweed</name>
    <dbReference type="NCBI Taxonomy" id="4212"/>
    <lineage>
        <taxon>Eukaryota</taxon>
        <taxon>Viridiplantae</taxon>
        <taxon>Streptophyta</taxon>
        <taxon>Embryophyta</taxon>
        <taxon>Tracheophyta</taxon>
        <taxon>Spermatophyta</taxon>
        <taxon>Magnoliopsida</taxon>
        <taxon>eudicotyledons</taxon>
        <taxon>Gunneridae</taxon>
        <taxon>Pentapetalae</taxon>
        <taxon>asterids</taxon>
        <taxon>campanulids</taxon>
        <taxon>Asterales</taxon>
        <taxon>Asteraceae</taxon>
        <taxon>Asteroideae</taxon>
        <taxon>Heliantheae alliance</taxon>
        <taxon>Heliantheae</taxon>
        <taxon>Ambrosia</taxon>
    </lineage>
</organism>
<evidence type="ECO:0000313" key="2">
    <source>
        <dbReference type="Proteomes" id="UP001206925"/>
    </source>
</evidence>
<dbReference type="Proteomes" id="UP001206925">
    <property type="component" value="Unassembled WGS sequence"/>
</dbReference>
<name>A0AAD5GK72_AMBAR</name>